<comment type="caution">
    <text evidence="1">The sequence shown here is derived from an EMBL/GenBank/DDBJ whole genome shotgun (WGS) entry which is preliminary data.</text>
</comment>
<proteinExistence type="predicted"/>
<protein>
    <submittedName>
        <fullName evidence="1">Uncharacterized protein</fullName>
    </submittedName>
</protein>
<name>A0A953LKJ3_SYMTR</name>
<evidence type="ECO:0000313" key="1">
    <source>
        <dbReference type="EMBL" id="MBY6278374.1"/>
    </source>
</evidence>
<sequence length="75" mass="8439">MCQASSAALYPDGCPHQRTGEVAGWRIPPARPRGEVHGLRVELPLEAGPEEQILVVSYRYLGWTFTDERPIRPRP</sequence>
<organism evidence="1 2">
    <name type="scientific">Symbiobacterium thermophilum</name>
    <dbReference type="NCBI Taxonomy" id="2734"/>
    <lineage>
        <taxon>Bacteria</taxon>
        <taxon>Bacillati</taxon>
        <taxon>Bacillota</taxon>
        <taxon>Clostridia</taxon>
        <taxon>Eubacteriales</taxon>
        <taxon>Symbiobacteriaceae</taxon>
        <taxon>Symbiobacterium</taxon>
    </lineage>
</organism>
<evidence type="ECO:0000313" key="2">
    <source>
        <dbReference type="Proteomes" id="UP000732377"/>
    </source>
</evidence>
<accession>A0A953LKJ3</accession>
<dbReference type="Proteomes" id="UP000732377">
    <property type="component" value="Unassembled WGS sequence"/>
</dbReference>
<dbReference type="EMBL" id="PIUK01000480">
    <property type="protein sequence ID" value="MBY6278374.1"/>
    <property type="molecule type" value="Genomic_DNA"/>
</dbReference>
<gene>
    <name evidence="1" type="ORF">CWE10_19945</name>
</gene>
<dbReference type="AlphaFoldDB" id="A0A953LKJ3"/>
<reference evidence="1" key="1">
    <citation type="submission" date="2017-11" db="EMBL/GenBank/DDBJ databases">
        <title>Three new genomes from thermophilic consortium.</title>
        <authorList>
            <person name="Quaggio R."/>
            <person name="Amgarten D."/>
            <person name="Setubal J.C."/>
        </authorList>
    </citation>
    <scope>NUCLEOTIDE SEQUENCE</scope>
    <source>
        <strain evidence="1">ZCTH01-B2</strain>
    </source>
</reference>